<sequence length="243" mass="26141">MTPCHPQPAPAPRSVPSAELRRVAALVDLQRLWTDFLMPMLVERTPGSPGSRRVRQHIVDSLRARAAGWHVELDAFEARTPRGRLPFTNVVATLDAGAGQRLALACHYDSKVLAPDARGRRFVGATDSALPCALLLELAAALDRDLQRSKEQVWLGLGLGLGRPGAWVLWGAELRLGPAPVPPPVCPQGAGVTLQLLFLDGEEAFGAWSDSDSLYGARHLAQHMATAPLRPGARTTQLQAILA</sequence>
<protein>
    <recommendedName>
        <fullName evidence="3">glutaminyl-peptide cyclotransferase</fullName>
        <ecNumber evidence="3">2.3.2.5</ecNumber>
    </recommendedName>
</protein>
<reference evidence="7 8" key="1">
    <citation type="journal article" date="2012" name="Genome Biol.">
        <title>Sequencing three crocodilian genomes to illuminate the evolution of archosaurs and amniotes.</title>
        <authorList>
            <person name="St John J.A."/>
            <person name="Braun E.L."/>
            <person name="Isberg S.R."/>
            <person name="Miles L.G."/>
            <person name="Chong A.Y."/>
            <person name="Gongora J."/>
            <person name="Dalzell P."/>
            <person name="Moran C."/>
            <person name="Bed'hom B."/>
            <person name="Abzhanov A."/>
            <person name="Burgess S.C."/>
            <person name="Cooksey A.M."/>
            <person name="Castoe T.A."/>
            <person name="Crawford N.G."/>
            <person name="Densmore L.D."/>
            <person name="Drew J.C."/>
            <person name="Edwards S.V."/>
            <person name="Faircloth B.C."/>
            <person name="Fujita M.K."/>
            <person name="Greenwold M.J."/>
            <person name="Hoffmann F.G."/>
            <person name="Howard J.M."/>
            <person name="Iguchi T."/>
            <person name="Janes D.E."/>
            <person name="Khan S.Y."/>
            <person name="Kohno S."/>
            <person name="de Koning A.J."/>
            <person name="Lance S.L."/>
            <person name="McCarthy F.M."/>
            <person name="McCormack J.E."/>
            <person name="Merchant M.E."/>
            <person name="Peterson D.G."/>
            <person name="Pollock D.D."/>
            <person name="Pourmand N."/>
            <person name="Raney B.J."/>
            <person name="Roessler K.A."/>
            <person name="Sanford J.R."/>
            <person name="Sawyer R.H."/>
            <person name="Schmidt C.J."/>
            <person name="Triplett E.W."/>
            <person name="Tuberville T.D."/>
            <person name="Venegas-Anaya M."/>
            <person name="Howard J.T."/>
            <person name="Jarvis E.D."/>
            <person name="Guillette L.J.Jr."/>
            <person name="Glenn T.C."/>
            <person name="Green R.E."/>
            <person name="Ray D.A."/>
        </authorList>
    </citation>
    <scope>NUCLEOTIDE SEQUENCE [LARGE SCALE GENOMIC DNA]</scope>
    <source>
        <strain evidence="7">KSC_2009_1</strain>
    </source>
</reference>
<comment type="caution">
    <text evidence="7">The sequence shown here is derived from an EMBL/GenBank/DDBJ whole genome shotgun (WGS) entry which is preliminary data.</text>
</comment>
<accession>A0A151NK56</accession>
<gene>
    <name evidence="7" type="primary">QPCTL</name>
    <name evidence="7" type="ORF">Y1Q_0016074</name>
</gene>
<comment type="catalytic activity">
    <reaction evidence="1">
        <text>N-terminal L-glutaminyl-[peptide] = N-terminal 5-oxo-L-prolyl-[peptide] + NH4(+)</text>
        <dbReference type="Rhea" id="RHEA:23652"/>
        <dbReference type="Rhea" id="RHEA-COMP:11736"/>
        <dbReference type="Rhea" id="RHEA-COMP:11846"/>
        <dbReference type="ChEBI" id="CHEBI:28938"/>
        <dbReference type="ChEBI" id="CHEBI:64722"/>
        <dbReference type="ChEBI" id="CHEBI:87215"/>
        <dbReference type="EC" id="2.3.2.5"/>
    </reaction>
</comment>
<keyword evidence="4" id="KW-0808">Transferase</keyword>
<dbReference type="PANTHER" id="PTHR12283">
    <property type="entry name" value="GLUTAMINYL-PEPTIDE CYCLOTRANSFERASE"/>
    <property type="match status" value="1"/>
</dbReference>
<comment type="similarity">
    <text evidence="2">Belongs to the glutaminyl-peptide cyclotransferase family.</text>
</comment>
<dbReference type="STRING" id="8496.A0A151NK56"/>
<proteinExistence type="inferred from homology"/>
<dbReference type="GO" id="GO:0008270">
    <property type="term" value="F:zinc ion binding"/>
    <property type="evidence" value="ECO:0007669"/>
    <property type="project" value="TreeGrafter"/>
</dbReference>
<evidence type="ECO:0000259" key="6">
    <source>
        <dbReference type="Pfam" id="PF04389"/>
    </source>
</evidence>
<keyword evidence="5" id="KW-0012">Acyltransferase</keyword>
<dbReference type="InterPro" id="IPR040234">
    <property type="entry name" value="QC/QCL"/>
</dbReference>
<name>A0A151NK56_ALLMI</name>
<evidence type="ECO:0000256" key="2">
    <source>
        <dbReference type="ARBA" id="ARBA00006014"/>
    </source>
</evidence>
<dbReference type="SUPFAM" id="SSF53187">
    <property type="entry name" value="Zn-dependent exopeptidases"/>
    <property type="match status" value="1"/>
</dbReference>
<evidence type="ECO:0000256" key="4">
    <source>
        <dbReference type="ARBA" id="ARBA00022679"/>
    </source>
</evidence>
<dbReference type="Pfam" id="PF04389">
    <property type="entry name" value="Peptidase_M28"/>
    <property type="match status" value="1"/>
</dbReference>
<dbReference type="Proteomes" id="UP000050525">
    <property type="component" value="Unassembled WGS sequence"/>
</dbReference>
<evidence type="ECO:0000256" key="5">
    <source>
        <dbReference type="ARBA" id="ARBA00023315"/>
    </source>
</evidence>
<keyword evidence="8" id="KW-1185">Reference proteome</keyword>
<dbReference type="EC" id="2.3.2.5" evidence="3"/>
<dbReference type="GO" id="GO:0016603">
    <property type="term" value="F:glutaminyl-peptide cyclotransferase activity"/>
    <property type="evidence" value="ECO:0007669"/>
    <property type="project" value="UniProtKB-EC"/>
</dbReference>
<organism evidence="7 8">
    <name type="scientific">Alligator mississippiensis</name>
    <name type="common">American alligator</name>
    <dbReference type="NCBI Taxonomy" id="8496"/>
    <lineage>
        <taxon>Eukaryota</taxon>
        <taxon>Metazoa</taxon>
        <taxon>Chordata</taxon>
        <taxon>Craniata</taxon>
        <taxon>Vertebrata</taxon>
        <taxon>Euteleostomi</taxon>
        <taxon>Archelosauria</taxon>
        <taxon>Archosauria</taxon>
        <taxon>Crocodylia</taxon>
        <taxon>Alligatoridae</taxon>
        <taxon>Alligatorinae</taxon>
        <taxon>Alligator</taxon>
    </lineage>
</organism>
<evidence type="ECO:0000256" key="1">
    <source>
        <dbReference type="ARBA" id="ARBA00000001"/>
    </source>
</evidence>
<dbReference type="AlphaFoldDB" id="A0A151NK56"/>
<dbReference type="InterPro" id="IPR007484">
    <property type="entry name" value="Peptidase_M28"/>
</dbReference>
<evidence type="ECO:0000256" key="3">
    <source>
        <dbReference type="ARBA" id="ARBA00012012"/>
    </source>
</evidence>
<dbReference type="Gene3D" id="3.40.630.10">
    <property type="entry name" value="Zn peptidases"/>
    <property type="match status" value="1"/>
</dbReference>
<dbReference type="EMBL" id="AKHW03002802">
    <property type="protein sequence ID" value="KYO37183.1"/>
    <property type="molecule type" value="Genomic_DNA"/>
</dbReference>
<dbReference type="PANTHER" id="PTHR12283:SF3">
    <property type="entry name" value="GLUTAMINYL-PEPTIDE CYCLOTRANSFERASE-LIKE PROTEIN"/>
    <property type="match status" value="1"/>
</dbReference>
<evidence type="ECO:0000313" key="8">
    <source>
        <dbReference type="Proteomes" id="UP000050525"/>
    </source>
</evidence>
<evidence type="ECO:0000313" key="7">
    <source>
        <dbReference type="EMBL" id="KYO37183.1"/>
    </source>
</evidence>
<feature type="domain" description="Peptidase M28" evidence="6">
    <location>
        <begin position="89"/>
        <end position="153"/>
    </location>
</feature>